<sequence length="601" mass="66478">MVIRERMTKMQLYVDACAKQHGDGTSQAPFATIQAAADVAKPGDVVWVMPGVYRESVNPRYSGSKDKPILYRAVKQNSTVISGAERLDEWEQVAGDVWRIVIANRRFGDYNPYTTLIKQGTGRQHAGEVFLNNRALAEADRFAAVKQSPATGAAHWYTEQDQAADTTVIYANFLGVDPNHANVELTFRETCFYPQRRQVDFLVLSGFVLTKAASRWVGPDYNKAVVGTNQAQGWKILNCNITHGKCAGISLGRYPTTPASTDFAQYPSRHLIKNSRIFDCGQVGIIGVDGNPAPVIEHNHLFRINTRLNLRGKSAGAIDLSPVVGAKISRNCIHDCRRGVRLGGRVERAQISRNLMYANGLSAKQSAAEHHQDLLAGLGEDIRIENSVGVTTIDNNFLLSDYALRLESYQILLTHNLIYGRTAWLSAKAGQAENSPLFHRISRGQQYGQQQSSYFYNNLFINKSLRPELTTALALAQRQVADDCRNSGQKRGNNSFFATKDNRLVQLAANKAGNLVIDDNESAVQLKVEDRPTGFYLKHNLDEVVDEDSCRLLTFANDAGSGTVLKLDTDFSGQHREGNRVTPGPLDHKADYSACLFRALA</sequence>
<dbReference type="Gene3D" id="2.160.20.10">
    <property type="entry name" value="Single-stranded right-handed beta-helix, Pectin lyase-like"/>
    <property type="match status" value="2"/>
</dbReference>
<accession>C8P6U5</accession>
<dbReference type="PANTHER" id="PTHR40088">
    <property type="entry name" value="PECTATE LYASE (EUROFUNG)"/>
    <property type="match status" value="1"/>
</dbReference>
<dbReference type="OrthoDB" id="9765222at2"/>
<organism evidence="5 6">
    <name type="scientific">Limosilactobacillus antri DSM 16041</name>
    <dbReference type="NCBI Taxonomy" id="525309"/>
    <lineage>
        <taxon>Bacteria</taxon>
        <taxon>Bacillati</taxon>
        <taxon>Bacillota</taxon>
        <taxon>Bacilli</taxon>
        <taxon>Lactobacillales</taxon>
        <taxon>Lactobacillaceae</taxon>
        <taxon>Limosilactobacillus</taxon>
    </lineage>
</organism>
<dbReference type="GO" id="GO:0005576">
    <property type="term" value="C:extracellular region"/>
    <property type="evidence" value="ECO:0007669"/>
    <property type="project" value="UniProtKB-SubCell"/>
</dbReference>
<dbReference type="AlphaFoldDB" id="C8P6U5"/>
<reference evidence="5 6" key="1">
    <citation type="submission" date="2009-09" db="EMBL/GenBank/DDBJ databases">
        <authorList>
            <person name="Qin X."/>
            <person name="Bachman B."/>
            <person name="Battles P."/>
            <person name="Bell A."/>
            <person name="Bess C."/>
            <person name="Bickham C."/>
            <person name="Chaboub L."/>
            <person name="Chen D."/>
            <person name="Coyle M."/>
            <person name="Deiros D.R."/>
            <person name="Dinh H."/>
            <person name="Forbes L."/>
            <person name="Fowler G."/>
            <person name="Francisco L."/>
            <person name="Fu Q."/>
            <person name="Gubbala S."/>
            <person name="Hale W."/>
            <person name="Han Y."/>
            <person name="Hemphill L."/>
            <person name="Highlander S.K."/>
            <person name="Hirani K."/>
            <person name="Hogues M."/>
            <person name="Jackson L."/>
            <person name="Jakkamsetti A."/>
            <person name="Javaid M."/>
            <person name="Jiang H."/>
            <person name="Korchina V."/>
            <person name="Kovar C."/>
            <person name="Lara F."/>
            <person name="Lee S."/>
            <person name="Mata R."/>
            <person name="Mathew T."/>
            <person name="Moen C."/>
            <person name="Morales K."/>
            <person name="Munidasa M."/>
            <person name="Nazareth L."/>
            <person name="Ngo R."/>
            <person name="Nguyen L."/>
            <person name="Okwuonu G."/>
            <person name="Ongeri F."/>
            <person name="Patil S."/>
            <person name="Petrosino J."/>
            <person name="Pham C."/>
            <person name="Pham P."/>
            <person name="Pu L.-L."/>
            <person name="Puazo M."/>
            <person name="Raj R."/>
            <person name="Reid J."/>
            <person name="Rouhana J."/>
            <person name="Saada N."/>
            <person name="Shang Y."/>
            <person name="Simmons D."/>
            <person name="Thornton R."/>
            <person name="Warren J."/>
            <person name="Weissenberger G."/>
            <person name="Zhang J."/>
            <person name="Zhang L."/>
            <person name="Zhou C."/>
            <person name="Zhu D."/>
            <person name="Muzny D."/>
            <person name="Worley K."/>
            <person name="Gibbs R."/>
        </authorList>
    </citation>
    <scope>NUCLEOTIDE SEQUENCE [LARGE SCALE GENOMIC DNA]</scope>
    <source>
        <strain evidence="5 6">DSM 16041</strain>
    </source>
</reference>
<evidence type="ECO:0000256" key="2">
    <source>
        <dbReference type="ARBA" id="ARBA00022525"/>
    </source>
</evidence>
<comment type="caution">
    <text evidence="5">The sequence shown here is derived from an EMBL/GenBank/DDBJ whole genome shotgun (WGS) entry which is preliminary data.</text>
</comment>
<dbReference type="Proteomes" id="UP000003675">
    <property type="component" value="Unassembled WGS sequence"/>
</dbReference>
<dbReference type="HOGENOM" id="CLU_014875_0_0_9"/>
<name>C8P6U5_9LACO</name>
<dbReference type="InterPro" id="IPR052052">
    <property type="entry name" value="Polysaccharide_Lyase_9"/>
</dbReference>
<feature type="domain" description="Glycoside hydrolase 120 insertion" evidence="4">
    <location>
        <begin position="88"/>
        <end position="185"/>
    </location>
</feature>
<dbReference type="EMBL" id="ACLL01000023">
    <property type="protein sequence ID" value="EEW53883.1"/>
    <property type="molecule type" value="Genomic_DNA"/>
</dbReference>
<evidence type="ECO:0000256" key="1">
    <source>
        <dbReference type="ARBA" id="ARBA00004613"/>
    </source>
</evidence>
<evidence type="ECO:0000313" key="5">
    <source>
        <dbReference type="EMBL" id="EEW53883.1"/>
    </source>
</evidence>
<evidence type="ECO:0000313" key="6">
    <source>
        <dbReference type="Proteomes" id="UP000003675"/>
    </source>
</evidence>
<keyword evidence="2" id="KW-0964">Secreted</keyword>
<dbReference type="InterPro" id="IPR011050">
    <property type="entry name" value="Pectin_lyase_fold/virulence"/>
</dbReference>
<dbReference type="STRING" id="525309.HMPREF0494_1039"/>
<dbReference type="Pfam" id="PF21258">
    <property type="entry name" value="Glyco_hydro_120_ins"/>
    <property type="match status" value="1"/>
</dbReference>
<dbReference type="GO" id="GO:0016837">
    <property type="term" value="F:carbon-oxygen lyase activity, acting on polysaccharides"/>
    <property type="evidence" value="ECO:0007669"/>
    <property type="project" value="TreeGrafter"/>
</dbReference>
<proteinExistence type="predicted"/>
<dbReference type="PANTHER" id="PTHR40088:SF2">
    <property type="entry name" value="SECRETED SUGAR HYDROLASE"/>
    <property type="match status" value="1"/>
</dbReference>
<evidence type="ECO:0000256" key="3">
    <source>
        <dbReference type="ARBA" id="ARBA00022729"/>
    </source>
</evidence>
<evidence type="ECO:0000259" key="4">
    <source>
        <dbReference type="Pfam" id="PF21258"/>
    </source>
</evidence>
<dbReference type="CAZy" id="GH120">
    <property type="family name" value="Glycoside Hydrolase Family 120"/>
</dbReference>
<dbReference type="SUPFAM" id="SSF51126">
    <property type="entry name" value="Pectin lyase-like"/>
    <property type="match status" value="1"/>
</dbReference>
<dbReference type="InterPro" id="IPR012334">
    <property type="entry name" value="Pectin_lyas_fold"/>
</dbReference>
<gene>
    <name evidence="5" type="ORF">HMPREF0494_1039</name>
</gene>
<dbReference type="eggNOG" id="COG1653">
    <property type="taxonomic scope" value="Bacteria"/>
</dbReference>
<dbReference type="InterPro" id="IPR049169">
    <property type="entry name" value="Glyco_hydro_120_ins"/>
</dbReference>
<protein>
    <recommendedName>
        <fullName evidence="4">Glycoside hydrolase 120 insertion domain-containing protein</fullName>
    </recommendedName>
</protein>
<comment type="subcellular location">
    <subcellularLocation>
        <location evidence="1">Secreted</location>
    </subcellularLocation>
</comment>
<keyword evidence="3" id="KW-0732">Signal</keyword>